<evidence type="ECO:0000313" key="4">
    <source>
        <dbReference type="Proteomes" id="UP001219525"/>
    </source>
</evidence>
<feature type="region of interest" description="Disordered" evidence="2">
    <location>
        <begin position="928"/>
        <end position="981"/>
    </location>
</feature>
<comment type="similarity">
    <text evidence="1">Belongs to the EFR3 family.</text>
</comment>
<evidence type="ECO:0000256" key="1">
    <source>
        <dbReference type="ARBA" id="ARBA00010216"/>
    </source>
</evidence>
<evidence type="ECO:0008006" key="5">
    <source>
        <dbReference type="Google" id="ProtNLM"/>
    </source>
</evidence>
<feature type="region of interest" description="Disordered" evidence="2">
    <location>
        <begin position="608"/>
        <end position="654"/>
    </location>
</feature>
<feature type="compositionally biased region" description="Basic residues" evidence="2">
    <location>
        <begin position="929"/>
        <end position="938"/>
    </location>
</feature>
<dbReference type="InterPro" id="IPR039786">
    <property type="entry name" value="EFR3"/>
</dbReference>
<keyword evidence="4" id="KW-1185">Reference proteome</keyword>
<proteinExistence type="inferred from homology"/>
<accession>A0AAD6YSM8</accession>
<dbReference type="InterPro" id="IPR049150">
    <property type="entry name" value="EFR3_HEAT-like_rpt"/>
</dbReference>
<dbReference type="Pfam" id="PF21072">
    <property type="entry name" value="EFR3"/>
    <property type="match status" value="1"/>
</dbReference>
<evidence type="ECO:0000256" key="2">
    <source>
        <dbReference type="SAM" id="MobiDB-lite"/>
    </source>
</evidence>
<dbReference type="GO" id="GO:0072659">
    <property type="term" value="P:protein localization to plasma membrane"/>
    <property type="evidence" value="ECO:0007669"/>
    <property type="project" value="InterPro"/>
</dbReference>
<feature type="region of interest" description="Disordered" evidence="2">
    <location>
        <begin position="472"/>
        <end position="512"/>
    </location>
</feature>
<feature type="compositionally biased region" description="Basic and acidic residues" evidence="2">
    <location>
        <begin position="472"/>
        <end position="482"/>
    </location>
</feature>
<dbReference type="AlphaFoldDB" id="A0AAD6YSM8"/>
<gene>
    <name evidence="3" type="ORF">GGX14DRAFT_413541</name>
</gene>
<evidence type="ECO:0000313" key="3">
    <source>
        <dbReference type="EMBL" id="KAJ7228514.1"/>
    </source>
</evidence>
<comment type="caution">
    <text evidence="3">The sequence shown here is derived from an EMBL/GenBank/DDBJ whole genome shotgun (WGS) entry which is preliminary data.</text>
</comment>
<feature type="compositionally biased region" description="Polar residues" evidence="2">
    <location>
        <begin position="608"/>
        <end position="622"/>
    </location>
</feature>
<organism evidence="3 4">
    <name type="scientific">Mycena pura</name>
    <dbReference type="NCBI Taxonomy" id="153505"/>
    <lineage>
        <taxon>Eukaryota</taxon>
        <taxon>Fungi</taxon>
        <taxon>Dikarya</taxon>
        <taxon>Basidiomycota</taxon>
        <taxon>Agaricomycotina</taxon>
        <taxon>Agaricomycetes</taxon>
        <taxon>Agaricomycetidae</taxon>
        <taxon>Agaricales</taxon>
        <taxon>Marasmiineae</taxon>
        <taxon>Mycenaceae</taxon>
        <taxon>Mycena</taxon>
    </lineage>
</organism>
<protein>
    <recommendedName>
        <fullName evidence="5">Cellular morphogenesis-related protein</fullName>
    </recommendedName>
</protein>
<reference evidence="3" key="1">
    <citation type="submission" date="2023-03" db="EMBL/GenBank/DDBJ databases">
        <title>Massive genome expansion in bonnet fungi (Mycena s.s.) driven by repeated elements and novel gene families across ecological guilds.</title>
        <authorList>
            <consortium name="Lawrence Berkeley National Laboratory"/>
            <person name="Harder C.B."/>
            <person name="Miyauchi S."/>
            <person name="Viragh M."/>
            <person name="Kuo A."/>
            <person name="Thoen E."/>
            <person name="Andreopoulos B."/>
            <person name="Lu D."/>
            <person name="Skrede I."/>
            <person name="Drula E."/>
            <person name="Henrissat B."/>
            <person name="Morin E."/>
            <person name="Kohler A."/>
            <person name="Barry K."/>
            <person name="LaButti K."/>
            <person name="Morin E."/>
            <person name="Salamov A."/>
            <person name="Lipzen A."/>
            <person name="Mereny Z."/>
            <person name="Hegedus B."/>
            <person name="Baldrian P."/>
            <person name="Stursova M."/>
            <person name="Weitz H."/>
            <person name="Taylor A."/>
            <person name="Grigoriev I.V."/>
            <person name="Nagy L.G."/>
            <person name="Martin F."/>
            <person name="Kauserud H."/>
        </authorList>
    </citation>
    <scope>NUCLEOTIDE SEQUENCE</scope>
    <source>
        <strain evidence="3">9144</strain>
    </source>
</reference>
<dbReference type="PANTHER" id="PTHR47766:SF1">
    <property type="entry name" value="PROTEIN EFR3"/>
    <property type="match status" value="1"/>
</dbReference>
<sequence>MNFLFTPNHVQLLNSCYPPASTLLTAGPDYSPNSQELSRLTYYASNHPGKLTKLGSELEKRVKAECKKAQSGNIRTRASLLITLAIFRGLATECRRDTALISPSLIAAVGATLAAVPKDLEVVARAASVFTAWTTYTDGHLIGADSNMTRDYVSVLKRFAALGCSEAADHEVRNRTRLIGFAALTGALSSEALYNDSVQFKAQVSVIMRPIIVTVFQTEIGALSHQAEVVKDAPISPYLAEFRTRPAIERRAASIHVHVDGEAGPSMLEVSSAALRALFSLLEHANAGQLGHIMRASLDTLDEKSEPKKWFQVEHCCWFAQKTAEWAQYQYRYAIPTWLVERLVENQEVATTATMHTTLAAMVTSVFNSSTPFVNLSTSDTVSNLTNLLLRRTSISPDDDLLPALVECIASLGRHVYYSDQVQDLAGEIINRLVAVEVQGVLNRGKQNRSQAIRCLLAGLLGLIRASEKTEAAKEKDLDHPPKRNRSSSFKVASPTSQSPNSEMAAHAASRRTRVPPDIWQDTLSLLCDTDYAVRADYALGLVFYLENEIPTVGDSTDGDGVKRVRQVAESPLHVLLQSGDLGTKFLNAIHAYVYALATSKALGIGSGASSSPADSITNGPTITEPEGVTDESEGHAQPQGSGRRSIGSQAPRARKVSVMQRLLDRSPSRFSGDNSASLSDYAHIVVILASIHQQFPIRGLITGIPMLLALDKSATASDTDDPGAMSRKNAIRTLVARVWLTIGSIWDCTDVVSIANKALASIPPGGDLPAVPELEFGMHPPYEPIPVPTEGETTQWEGVHSEAALLALASCSAVHVATGLDTQTVLSCFSVEWTAELALRDSVARTHTFEATIRGDGVSPLLKISPALMHIDNVSLQSLARSTRGIGVTDLREALEGRSSMSNPALVKPPSLSTLDHASSIAVDRLVRPRSRQRSNRRGPPSGPGEVRDVLNRLGIGKTNGSMLKSSFPPVPKAEQRLKP</sequence>
<dbReference type="Proteomes" id="UP001219525">
    <property type="component" value="Unassembled WGS sequence"/>
</dbReference>
<name>A0AAD6YSM8_9AGAR</name>
<feature type="compositionally biased region" description="Polar residues" evidence="2">
    <location>
        <begin position="487"/>
        <end position="502"/>
    </location>
</feature>
<feature type="compositionally biased region" description="Polar residues" evidence="2">
    <location>
        <begin position="639"/>
        <end position="649"/>
    </location>
</feature>
<dbReference type="EMBL" id="JARJCW010000002">
    <property type="protein sequence ID" value="KAJ7228514.1"/>
    <property type="molecule type" value="Genomic_DNA"/>
</dbReference>
<dbReference type="PANTHER" id="PTHR47766">
    <property type="entry name" value="PROTEIN EFR3"/>
    <property type="match status" value="1"/>
</dbReference>